<dbReference type="PROSITE" id="PS00092">
    <property type="entry name" value="N6_MTASE"/>
    <property type="match status" value="1"/>
</dbReference>
<evidence type="ECO:0000256" key="3">
    <source>
        <dbReference type="ARBA" id="ARBA00022679"/>
    </source>
</evidence>
<dbReference type="InterPro" id="IPR046819">
    <property type="entry name" value="MmeI_hel"/>
</dbReference>
<reference evidence="10 11" key="2">
    <citation type="submission" date="2019-01" db="EMBL/GenBank/DDBJ databases">
        <title>Tautonia sociabilis, a novel thermotolerant planctomycete of Isosphaeraceae family, isolated from a 4000 m deep subterranean habitat.</title>
        <authorList>
            <person name="Kovaleva O.L."/>
            <person name="Elcheninov A.G."/>
            <person name="Van Heerden E."/>
            <person name="Toshchakov S.V."/>
            <person name="Novikov A."/>
            <person name="Bonch-Osmolovskaya E.A."/>
            <person name="Kublanov I.V."/>
        </authorList>
    </citation>
    <scope>NUCLEOTIDE SEQUENCE [LARGE SCALE GENOMIC DNA]</scope>
    <source>
        <strain evidence="10 11">GM2012</strain>
    </source>
</reference>
<evidence type="ECO:0000256" key="1">
    <source>
        <dbReference type="ARBA" id="ARBA00011900"/>
    </source>
</evidence>
<dbReference type="AlphaFoldDB" id="A0A432MDA5"/>
<name>A0A432MDA5_9BACT</name>
<feature type="region of interest" description="Disordered" evidence="5">
    <location>
        <begin position="96"/>
        <end position="117"/>
    </location>
</feature>
<evidence type="ECO:0000259" key="8">
    <source>
        <dbReference type="Pfam" id="PF20466"/>
    </source>
</evidence>
<evidence type="ECO:0000259" key="7">
    <source>
        <dbReference type="Pfam" id="PF20465"/>
    </source>
</evidence>
<protein>
    <recommendedName>
        <fullName evidence="1">site-specific DNA-methyltransferase (adenine-specific)</fullName>
        <ecNumber evidence="1">2.1.1.72</ecNumber>
    </recommendedName>
</protein>
<comment type="caution">
    <text evidence="10">The sequence shown here is derived from an EMBL/GenBank/DDBJ whole genome shotgun (WGS) entry which is preliminary data.</text>
</comment>
<sequence>MAEGQPSQTSIEEFIRRWESSGAAERANYQLFLCDLSDQLGVPRPEPSKADPSQNLYVFEHPVLFDDGLGHQTTKFIDLYKRECFVLEAKQGSDKEASTDASGLKVPKKGRKGTAVRGTQGWDDAMLAAKGQAELYARALPIDEGWPPFLVIVDVGHSIELYADFSRTGKTYVAFPDARSHRIPLRDLAKDEVRERLRLVWTDPIALDPSRRSAKVTREVAVKLAEVAKSLERSGHAADAVANFLMRCLFTMFAEDVGLLPKESFTRLLEGRRGKLDTFCGMISSLWRAMDKGEFSPILERKLMRFNGQLFASSEALPVTEAQLDLLIEASKSDWSAVEPAIFGTLLERALDPVERHKLGAHYTPRAYVERLVLPTIVEPLREEWEAVQAAAVTLAKADKLDDAREEVGGFLDRLCKVTVLDPACGSGNFLYVTLEHLKRLEGEVRDALRGFGERQEVFEGIGLTVDPHQLLGIEVNPRAAAIAELVLWIGYLQWHFRTFGAQMPAEPIIKAFHNIECRDAVLAFDRIEPVVDEAGQPVSRWDGRTTKKHPVTGEDVPDESARVPVYRYVNPRKAEWPEADFVVGNPPFIGNKRMRIALGDGYVEALRATWPEVPETVDYVMYWWHQAAKLIQVQKLIRFGLITTNSITQSSNRQVTESALEAGLALAFAIPDHPWVDSQDGAAVRVAMTVGSTSPSSGELLVIIDETYGNGDAAEVVFAGHKGEIHANLRVGPKVSAAERMQSNSGISFMGVTLVGQGFVVDPDDSLIVEEPGCLRRYVAGNELNRRPRNRFVIDLFGMSDSEAQSKYPAAFQRVLNRVKPERDAKAHSKDGAGYAKLWWLFAKPRSEMRKAMVGLNRYIATCRTAKHRIFLFLPTDALIESTVIGIMLDDAFHLGVLSSRLHVIWALRSGTRLGVGNDPRYNNSICFETFPFPDCSDGQRTRIRELAESLDSHRKQQLARHPELILTDVYNVLEKLRSGEPLTEKEKVTHEQGLVSVLMRIHNDLDAAVFETYGWPIDLSDEEILERLVALNAERAAEEARGIVRWLRPDFQRPGAGTTATQETLGMEVPEEEATPLAKIKAKTAWPKTLAEQAQAVRTALVFRRSPAAAEELAKTFHRARVERIHELLETLTSLGQARMLDDGRFVAPLSARDGRTAERARATAS</sequence>
<comment type="catalytic activity">
    <reaction evidence="4">
        <text>a 2'-deoxyadenosine in DNA + S-adenosyl-L-methionine = an N(6)-methyl-2'-deoxyadenosine in DNA + S-adenosyl-L-homocysteine + H(+)</text>
        <dbReference type="Rhea" id="RHEA:15197"/>
        <dbReference type="Rhea" id="RHEA-COMP:12418"/>
        <dbReference type="Rhea" id="RHEA-COMP:12419"/>
        <dbReference type="ChEBI" id="CHEBI:15378"/>
        <dbReference type="ChEBI" id="CHEBI:57856"/>
        <dbReference type="ChEBI" id="CHEBI:59789"/>
        <dbReference type="ChEBI" id="CHEBI:90615"/>
        <dbReference type="ChEBI" id="CHEBI:90616"/>
        <dbReference type="EC" id="2.1.1.72"/>
    </reaction>
</comment>
<feature type="domain" description="MmeI-like target recognition" evidence="8">
    <location>
        <begin position="775"/>
        <end position="936"/>
    </location>
</feature>
<evidence type="ECO:0000313" key="11">
    <source>
        <dbReference type="Proteomes" id="UP000280296"/>
    </source>
</evidence>
<feature type="domain" description="MmeI-like DNA-methyltransferase" evidence="9">
    <location>
        <begin position="402"/>
        <end position="694"/>
    </location>
</feature>
<dbReference type="InterPro" id="IPR002052">
    <property type="entry name" value="DNA_methylase_N6_adenine_CS"/>
</dbReference>
<dbReference type="GO" id="GO:0032259">
    <property type="term" value="P:methylation"/>
    <property type="evidence" value="ECO:0007669"/>
    <property type="project" value="UniProtKB-KW"/>
</dbReference>
<keyword evidence="3 10" id="KW-0808">Transferase</keyword>
<feature type="domain" description="MmeI-like N-terminal" evidence="6">
    <location>
        <begin position="8"/>
        <end position="233"/>
    </location>
</feature>
<gene>
    <name evidence="10" type="ORF">TsocGM_24355</name>
</gene>
<dbReference type="InterPro" id="IPR050953">
    <property type="entry name" value="N4_N6_ade-DNA_methylase"/>
</dbReference>
<feature type="region of interest" description="Disordered" evidence="5">
    <location>
        <begin position="539"/>
        <end position="558"/>
    </location>
</feature>
<dbReference type="InterPro" id="IPR046816">
    <property type="entry name" value="MmeI_Mtase"/>
</dbReference>
<dbReference type="OrthoDB" id="249114at2"/>
<evidence type="ECO:0000256" key="2">
    <source>
        <dbReference type="ARBA" id="ARBA00022603"/>
    </source>
</evidence>
<dbReference type="EMBL" id="RYZH01000081">
    <property type="protein sequence ID" value="RUL81904.1"/>
    <property type="molecule type" value="Genomic_DNA"/>
</dbReference>
<dbReference type="PANTHER" id="PTHR33841:SF1">
    <property type="entry name" value="DNA METHYLTRANSFERASE A"/>
    <property type="match status" value="1"/>
</dbReference>
<organism evidence="10 11">
    <name type="scientific">Tautonia sociabilis</name>
    <dbReference type="NCBI Taxonomy" id="2080755"/>
    <lineage>
        <taxon>Bacteria</taxon>
        <taxon>Pseudomonadati</taxon>
        <taxon>Planctomycetota</taxon>
        <taxon>Planctomycetia</taxon>
        <taxon>Isosphaerales</taxon>
        <taxon>Isosphaeraceae</taxon>
        <taxon>Tautonia</taxon>
    </lineage>
</organism>
<evidence type="ECO:0000259" key="6">
    <source>
        <dbReference type="Pfam" id="PF20464"/>
    </source>
</evidence>
<evidence type="ECO:0000259" key="9">
    <source>
        <dbReference type="Pfam" id="PF20473"/>
    </source>
</evidence>
<evidence type="ECO:0000256" key="5">
    <source>
        <dbReference type="SAM" id="MobiDB-lite"/>
    </source>
</evidence>
<dbReference type="PANTHER" id="PTHR33841">
    <property type="entry name" value="DNA METHYLTRANSFERASE YEEA-RELATED"/>
    <property type="match status" value="1"/>
</dbReference>
<dbReference type="RefSeq" id="WP_126728067.1">
    <property type="nucleotide sequence ID" value="NZ_RYZH01000081.1"/>
</dbReference>
<proteinExistence type="predicted"/>
<evidence type="ECO:0000256" key="4">
    <source>
        <dbReference type="ARBA" id="ARBA00047942"/>
    </source>
</evidence>
<accession>A0A432MDA5</accession>
<dbReference type="Pfam" id="PF20465">
    <property type="entry name" value="MmeI_hel"/>
    <property type="match status" value="1"/>
</dbReference>
<dbReference type="PRINTS" id="PR00507">
    <property type="entry name" value="N12N6MTFRASE"/>
</dbReference>
<dbReference type="Proteomes" id="UP000280296">
    <property type="component" value="Unassembled WGS sequence"/>
</dbReference>
<keyword evidence="11" id="KW-1185">Reference proteome</keyword>
<dbReference type="InterPro" id="IPR029063">
    <property type="entry name" value="SAM-dependent_MTases_sf"/>
</dbReference>
<keyword evidence="2 10" id="KW-0489">Methyltransferase</keyword>
<dbReference type="EC" id="2.1.1.72" evidence="1"/>
<dbReference type="SUPFAM" id="SSF53335">
    <property type="entry name" value="S-adenosyl-L-methionine-dependent methyltransferases"/>
    <property type="match status" value="1"/>
</dbReference>
<dbReference type="GO" id="GO:0009007">
    <property type="term" value="F:site-specific DNA-methyltransferase (adenine-specific) activity"/>
    <property type="evidence" value="ECO:0007669"/>
    <property type="project" value="UniProtKB-EC"/>
</dbReference>
<reference evidence="10 11" key="1">
    <citation type="submission" date="2018-12" db="EMBL/GenBank/DDBJ databases">
        <authorList>
            <person name="Toschakov S.V."/>
        </authorList>
    </citation>
    <scope>NUCLEOTIDE SEQUENCE [LARGE SCALE GENOMIC DNA]</scope>
    <source>
        <strain evidence="10 11">GM2012</strain>
    </source>
</reference>
<dbReference type="GO" id="GO:0003676">
    <property type="term" value="F:nucleic acid binding"/>
    <property type="evidence" value="ECO:0007669"/>
    <property type="project" value="InterPro"/>
</dbReference>
<feature type="domain" description="MmeI-like helicase spacer" evidence="7">
    <location>
        <begin position="240"/>
        <end position="311"/>
    </location>
</feature>
<evidence type="ECO:0000313" key="10">
    <source>
        <dbReference type="EMBL" id="RUL81904.1"/>
    </source>
</evidence>
<dbReference type="InterPro" id="IPR046817">
    <property type="entry name" value="MmeI_N"/>
</dbReference>
<dbReference type="Gene3D" id="3.40.50.150">
    <property type="entry name" value="Vaccinia Virus protein VP39"/>
    <property type="match status" value="1"/>
</dbReference>
<dbReference type="Pfam" id="PF20466">
    <property type="entry name" value="MmeI_TRD"/>
    <property type="match status" value="1"/>
</dbReference>
<dbReference type="Pfam" id="PF20473">
    <property type="entry name" value="MmeI_Mtase"/>
    <property type="match status" value="1"/>
</dbReference>
<dbReference type="Pfam" id="PF20464">
    <property type="entry name" value="MmeI_N"/>
    <property type="match status" value="1"/>
</dbReference>
<dbReference type="InterPro" id="IPR046820">
    <property type="entry name" value="MmeI_TRD"/>
</dbReference>